<dbReference type="InterPro" id="IPR052078">
    <property type="entry name" value="Trehalose_Metab_GTase"/>
</dbReference>
<feature type="domain" description="Trehalose synthase N-terminal" evidence="4">
    <location>
        <begin position="44"/>
        <end position="156"/>
    </location>
</feature>
<comment type="similarity">
    <text evidence="1">Belongs to the glycosyltransferase group 1 family. Glycosyltransferase 4 subfamily.</text>
</comment>
<dbReference type="EMBL" id="LCAB01000016">
    <property type="protein sequence ID" value="KKR82301.1"/>
    <property type="molecule type" value="Genomic_DNA"/>
</dbReference>
<organism evidence="5 6">
    <name type="scientific">Candidatus Daviesbacteria bacterium GW2011_GWA2_40_9</name>
    <dbReference type="NCBI Taxonomy" id="1618424"/>
    <lineage>
        <taxon>Bacteria</taxon>
        <taxon>Candidatus Daviesiibacteriota</taxon>
    </lineage>
</organism>
<sequence>MPNTSLLPIKCQPKHLSDYASIVPEVVDKIKQTAKPLKGVRIAHMNATSLGGGVAEMLRSVVPLQQDIGLDSRWYVIPPNEKFFKVTKEIHNFLQGKKGDLTKQQKQTYLEYSKFLAGLLAEIPADIFIVHDPQPAASLTFLNGQKPKLSIWRAAILIPPSLIKQSGTFYFPTFNLMTIWFLPCPSILTKLFPKIRSVSLPQ</sequence>
<dbReference type="InterPro" id="IPR049438">
    <property type="entry name" value="TreT_GT1"/>
</dbReference>
<comment type="caution">
    <text evidence="5">The sequence shown here is derived from an EMBL/GenBank/DDBJ whole genome shotgun (WGS) entry which is preliminary data.</text>
</comment>
<dbReference type="PANTHER" id="PTHR47779">
    <property type="entry name" value="SYNTHASE (CCG-9), PUTATIVE (AFU_ORTHOLOGUE AFUA_3G12100)-RELATED"/>
    <property type="match status" value="1"/>
</dbReference>
<evidence type="ECO:0000313" key="5">
    <source>
        <dbReference type="EMBL" id="KKR82301.1"/>
    </source>
</evidence>
<evidence type="ECO:0000313" key="6">
    <source>
        <dbReference type="Proteomes" id="UP000034601"/>
    </source>
</evidence>
<evidence type="ECO:0000256" key="2">
    <source>
        <dbReference type="ARBA" id="ARBA00022676"/>
    </source>
</evidence>
<protein>
    <submittedName>
        <fullName evidence="5">Glycosyl transferase group 1</fullName>
    </submittedName>
</protein>
<proteinExistence type="inferred from homology"/>
<evidence type="ECO:0000256" key="1">
    <source>
        <dbReference type="ARBA" id="ARBA00009481"/>
    </source>
</evidence>
<keyword evidence="2" id="KW-0328">Glycosyltransferase</keyword>
<dbReference type="PANTHER" id="PTHR47779:SF1">
    <property type="entry name" value="SYNTHASE (CCG-9), PUTATIVE (AFU_ORTHOLOGUE AFUA_3G12100)-RELATED"/>
    <property type="match status" value="1"/>
</dbReference>
<evidence type="ECO:0000256" key="3">
    <source>
        <dbReference type="ARBA" id="ARBA00022679"/>
    </source>
</evidence>
<dbReference type="Pfam" id="PF21269">
    <property type="entry name" value="TreT_GT1"/>
    <property type="match status" value="1"/>
</dbReference>
<dbReference type="Gene3D" id="3.40.50.2000">
    <property type="entry name" value="Glycogen Phosphorylase B"/>
    <property type="match status" value="1"/>
</dbReference>
<name>A0A0G0U540_9BACT</name>
<accession>A0A0G0U540</accession>
<dbReference type="GO" id="GO:0016757">
    <property type="term" value="F:glycosyltransferase activity"/>
    <property type="evidence" value="ECO:0007669"/>
    <property type="project" value="UniProtKB-KW"/>
</dbReference>
<reference evidence="5 6" key="1">
    <citation type="journal article" date="2015" name="Nature">
        <title>rRNA introns, odd ribosomes, and small enigmatic genomes across a large radiation of phyla.</title>
        <authorList>
            <person name="Brown C.T."/>
            <person name="Hug L.A."/>
            <person name="Thomas B.C."/>
            <person name="Sharon I."/>
            <person name="Castelle C.J."/>
            <person name="Singh A."/>
            <person name="Wilkins M.J."/>
            <person name="Williams K.H."/>
            <person name="Banfield J.F."/>
        </authorList>
    </citation>
    <scope>NUCLEOTIDE SEQUENCE [LARGE SCALE GENOMIC DNA]</scope>
</reference>
<evidence type="ECO:0000259" key="4">
    <source>
        <dbReference type="Pfam" id="PF21269"/>
    </source>
</evidence>
<dbReference type="AlphaFoldDB" id="A0A0G0U540"/>
<dbReference type="Proteomes" id="UP000034601">
    <property type="component" value="Unassembled WGS sequence"/>
</dbReference>
<gene>
    <name evidence="5" type="ORF">UU29_C0016G0012</name>
</gene>
<keyword evidence="3 5" id="KW-0808">Transferase</keyword>